<evidence type="ECO:0000259" key="1">
    <source>
        <dbReference type="Pfam" id="PF02749"/>
    </source>
</evidence>
<sequence length="129" mass="13837">MHSVSRHSAKLLVSSWLSEESSYNLPGYDLESSKTVLVITMKTPGVLAGVPFVDALAEHLGCTIEWHVKEGEPLPHGSVRVASMMGATADLVHSELLVKNVLSRASSIATFSSRGTCISVYTYSGLRSC</sequence>
<dbReference type="InterPro" id="IPR037128">
    <property type="entry name" value="Quinolinate_PRibosylTase_N_sf"/>
</dbReference>
<feature type="domain" description="Quinolinate phosphoribosyl transferase N-terminal" evidence="1">
    <location>
        <begin position="31"/>
        <end position="106"/>
    </location>
</feature>
<dbReference type="Gene3D" id="3.90.1170.20">
    <property type="entry name" value="Quinolinate phosphoribosyl transferase, N-terminal domain"/>
    <property type="match status" value="1"/>
</dbReference>
<dbReference type="InterPro" id="IPR022412">
    <property type="entry name" value="Quinolinate_PRibosylTrfase_N"/>
</dbReference>
<evidence type="ECO:0000313" key="3">
    <source>
        <dbReference type="Proteomes" id="UP001651158"/>
    </source>
</evidence>
<proteinExistence type="predicted"/>
<dbReference type="PANTHER" id="PTHR32179">
    <property type="entry name" value="NICOTINATE-NUCLEOTIDE PYROPHOSPHORYLASE [CARBOXYLATING]"/>
    <property type="match status" value="1"/>
</dbReference>
<accession>A0ABR4QH09</accession>
<dbReference type="Proteomes" id="UP001651158">
    <property type="component" value="Unassembled WGS sequence"/>
</dbReference>
<keyword evidence="3" id="KW-1185">Reference proteome</keyword>
<name>A0ABR4QH09_9CEST</name>
<gene>
    <name evidence="2" type="ORF">TcWFU_004665</name>
</gene>
<comment type="caution">
    <text evidence="2">The sequence shown here is derived from an EMBL/GenBank/DDBJ whole genome shotgun (WGS) entry which is preliminary data.</text>
</comment>
<dbReference type="InterPro" id="IPR027277">
    <property type="entry name" value="NadC/ModD"/>
</dbReference>
<reference evidence="2 3" key="1">
    <citation type="journal article" date="2022" name="Front. Cell. Infect. Microbiol.">
        <title>The Genomes of Two Strains of Taenia crassiceps the Animal Model for the Study of Human Cysticercosis.</title>
        <authorList>
            <person name="Bobes R.J."/>
            <person name="Estrada K."/>
            <person name="Rios-Valencia D.G."/>
            <person name="Calderon-Gallegos A."/>
            <person name="de la Torre P."/>
            <person name="Carrero J.C."/>
            <person name="Sanchez-Flores A."/>
            <person name="Laclette J.P."/>
        </authorList>
    </citation>
    <scope>NUCLEOTIDE SEQUENCE [LARGE SCALE GENOMIC DNA]</scope>
    <source>
        <strain evidence="2">WFUcys</strain>
    </source>
</reference>
<organism evidence="2 3">
    <name type="scientific">Taenia crassiceps</name>
    <dbReference type="NCBI Taxonomy" id="6207"/>
    <lineage>
        <taxon>Eukaryota</taxon>
        <taxon>Metazoa</taxon>
        <taxon>Spiralia</taxon>
        <taxon>Lophotrochozoa</taxon>
        <taxon>Platyhelminthes</taxon>
        <taxon>Cestoda</taxon>
        <taxon>Eucestoda</taxon>
        <taxon>Cyclophyllidea</taxon>
        <taxon>Taeniidae</taxon>
        <taxon>Taenia</taxon>
    </lineage>
</organism>
<dbReference type="SUPFAM" id="SSF54675">
    <property type="entry name" value="Nicotinate/Quinolinate PRTase N-terminal domain-like"/>
    <property type="match status" value="1"/>
</dbReference>
<dbReference type="Pfam" id="PF02749">
    <property type="entry name" value="QRPTase_N"/>
    <property type="match status" value="1"/>
</dbReference>
<protein>
    <recommendedName>
        <fullName evidence="1">Quinolinate phosphoribosyl transferase N-terminal domain-containing protein</fullName>
    </recommendedName>
</protein>
<dbReference type="EMBL" id="JAKROA010000003">
    <property type="protein sequence ID" value="KAL5108870.1"/>
    <property type="molecule type" value="Genomic_DNA"/>
</dbReference>
<dbReference type="PANTHER" id="PTHR32179:SF3">
    <property type="entry name" value="NICOTINATE-NUCLEOTIDE PYROPHOSPHORYLASE [CARBOXYLATING]"/>
    <property type="match status" value="1"/>
</dbReference>
<evidence type="ECO:0000313" key="2">
    <source>
        <dbReference type="EMBL" id="KAL5108870.1"/>
    </source>
</evidence>